<name>A0A8X8IDS7_9BACT</name>
<dbReference type="Proteomes" id="UP000198711">
    <property type="component" value="Unassembled WGS sequence"/>
</dbReference>
<keyword evidence="1" id="KW-0732">Signal</keyword>
<feature type="chain" id="PRO_5036451251" description="Peptidase_C39 like family protein" evidence="1">
    <location>
        <begin position="26"/>
        <end position="317"/>
    </location>
</feature>
<keyword evidence="3" id="KW-1185">Reference proteome</keyword>
<proteinExistence type="predicted"/>
<comment type="caution">
    <text evidence="2">The sequence shown here is derived from an EMBL/GenBank/DDBJ whole genome shotgun (WGS) entry which is preliminary data.</text>
</comment>
<evidence type="ECO:0000256" key="1">
    <source>
        <dbReference type="SAM" id="SignalP"/>
    </source>
</evidence>
<organism evidence="2 3">
    <name type="scientific">Hydrobacter penzbergensis</name>
    <dbReference type="NCBI Taxonomy" id="1235997"/>
    <lineage>
        <taxon>Bacteria</taxon>
        <taxon>Pseudomonadati</taxon>
        <taxon>Bacteroidota</taxon>
        <taxon>Chitinophagia</taxon>
        <taxon>Chitinophagales</taxon>
        <taxon>Chitinophagaceae</taxon>
        <taxon>Hydrobacter</taxon>
    </lineage>
</organism>
<accession>A0A8X8IDS7</accession>
<evidence type="ECO:0000313" key="3">
    <source>
        <dbReference type="Proteomes" id="UP000198711"/>
    </source>
</evidence>
<evidence type="ECO:0008006" key="4">
    <source>
        <dbReference type="Google" id="ProtNLM"/>
    </source>
</evidence>
<protein>
    <recommendedName>
        <fullName evidence="4">Peptidase_C39 like family protein</fullName>
    </recommendedName>
</protein>
<sequence>MKKEITHIVCSTILFYFSFTLSLSAQTQVQPPAHPKPPRDITPVSSKTAALAFMKSMDTLSASKYWPHVSPNEFLENMNNNINEPLRIHEGNNTNFCSYAALSYLPLHFDPLGYAKNMVDLYRNGKVQYGRVLLTPSPEIKEAAGRLAFKGELDIRPADQIWFLTLADHFKGYLNFFDRHFDMGDENGFWAATNFSKFNRMIRALFNFKVKAKGSDLIRIRTDDLYTYLKEKLQTGTVALFVNNMTLYQKDHRVIKPGVPTHYIILEQIDEASNGMINITYWDYGALSLQQVTRAFLERLIFGVSHCTLKKPRKHAP</sequence>
<gene>
    <name evidence="2" type="ORF">SAMN05444410_10120</name>
</gene>
<dbReference type="RefSeq" id="WP_139173793.1">
    <property type="nucleotide sequence ID" value="NZ_FNNO01000001.1"/>
</dbReference>
<reference evidence="2 3" key="1">
    <citation type="submission" date="2016-10" db="EMBL/GenBank/DDBJ databases">
        <authorList>
            <person name="Varghese N."/>
            <person name="Submissions S."/>
        </authorList>
    </citation>
    <scope>NUCLEOTIDE SEQUENCE [LARGE SCALE GENOMIC DNA]</scope>
    <source>
        <strain evidence="2 3">DSM 25353</strain>
    </source>
</reference>
<dbReference type="EMBL" id="FNNO01000001">
    <property type="protein sequence ID" value="SDW01761.1"/>
    <property type="molecule type" value="Genomic_DNA"/>
</dbReference>
<feature type="signal peptide" evidence="1">
    <location>
        <begin position="1"/>
        <end position="25"/>
    </location>
</feature>
<dbReference type="AlphaFoldDB" id="A0A8X8IDS7"/>
<evidence type="ECO:0000313" key="2">
    <source>
        <dbReference type="EMBL" id="SDW01761.1"/>
    </source>
</evidence>